<keyword evidence="1" id="KW-1133">Transmembrane helix</keyword>
<sequence length="65" mass="7425">MHIHSGATGARYRRWWWLLCSLVFVATAGMQVYLAVTMTAWWAWTAAAFFTLIALACLYAAQRKI</sequence>
<dbReference type="Proteomes" id="UP000318578">
    <property type="component" value="Unassembled WGS sequence"/>
</dbReference>
<dbReference type="AlphaFoldDB" id="A0A558A1I8"/>
<keyword evidence="1" id="KW-0472">Membrane</keyword>
<gene>
    <name evidence="2" type="ORF">FNH06_28965</name>
</gene>
<comment type="caution">
    <text evidence="2">The sequence shown here is derived from an EMBL/GenBank/DDBJ whole genome shotgun (WGS) entry which is preliminary data.</text>
</comment>
<dbReference type="RefSeq" id="WP_144643096.1">
    <property type="nucleotide sequence ID" value="NZ_BNAX01000002.1"/>
</dbReference>
<keyword evidence="3" id="KW-1185">Reference proteome</keyword>
<feature type="transmembrane region" description="Helical" evidence="1">
    <location>
        <begin position="41"/>
        <end position="61"/>
    </location>
</feature>
<evidence type="ECO:0000313" key="3">
    <source>
        <dbReference type="Proteomes" id="UP000318578"/>
    </source>
</evidence>
<accession>A0A558A1I8</accession>
<organism evidence="2 3">
    <name type="scientific">Amycolatopsis acidiphila</name>
    <dbReference type="NCBI Taxonomy" id="715473"/>
    <lineage>
        <taxon>Bacteria</taxon>
        <taxon>Bacillati</taxon>
        <taxon>Actinomycetota</taxon>
        <taxon>Actinomycetes</taxon>
        <taxon>Pseudonocardiales</taxon>
        <taxon>Pseudonocardiaceae</taxon>
        <taxon>Amycolatopsis</taxon>
    </lineage>
</organism>
<evidence type="ECO:0000256" key="1">
    <source>
        <dbReference type="SAM" id="Phobius"/>
    </source>
</evidence>
<name>A0A558A1I8_9PSEU</name>
<keyword evidence="1" id="KW-0812">Transmembrane</keyword>
<dbReference type="OrthoDB" id="3638688at2"/>
<protein>
    <submittedName>
        <fullName evidence="2">Uncharacterized protein</fullName>
    </submittedName>
</protein>
<evidence type="ECO:0000313" key="2">
    <source>
        <dbReference type="EMBL" id="TVT18131.1"/>
    </source>
</evidence>
<proteinExistence type="predicted"/>
<reference evidence="2 3" key="1">
    <citation type="submission" date="2019-07" db="EMBL/GenBank/DDBJ databases">
        <title>New species of Amycolatopsis and Streptomyces.</title>
        <authorList>
            <person name="Duangmal K."/>
            <person name="Teo W.F.A."/>
            <person name="Lipun K."/>
        </authorList>
    </citation>
    <scope>NUCLEOTIDE SEQUENCE [LARGE SCALE GENOMIC DNA]</scope>
    <source>
        <strain evidence="2 3">JCM 30562</strain>
    </source>
</reference>
<dbReference type="EMBL" id="VJZA01000066">
    <property type="protein sequence ID" value="TVT18131.1"/>
    <property type="molecule type" value="Genomic_DNA"/>
</dbReference>
<feature type="transmembrane region" description="Helical" evidence="1">
    <location>
        <begin position="15"/>
        <end position="35"/>
    </location>
</feature>